<proteinExistence type="predicted"/>
<evidence type="ECO:0000259" key="3">
    <source>
        <dbReference type="PROSITE" id="PS51406"/>
    </source>
</evidence>
<dbReference type="AlphaFoldDB" id="A0A3M6U1K4"/>
<feature type="disulfide bond" evidence="1">
    <location>
        <begin position="199"/>
        <end position="208"/>
    </location>
</feature>
<keyword evidence="1" id="KW-0245">EGF-like domain</keyword>
<dbReference type="Gene3D" id="2.10.25.10">
    <property type="entry name" value="Laminin"/>
    <property type="match status" value="2"/>
</dbReference>
<keyword evidence="1" id="KW-1015">Disulfide bond</keyword>
<dbReference type="GO" id="GO:0005615">
    <property type="term" value="C:extracellular space"/>
    <property type="evidence" value="ECO:0007669"/>
    <property type="project" value="TreeGrafter"/>
</dbReference>
<dbReference type="SUPFAM" id="SSF57196">
    <property type="entry name" value="EGF/Laminin"/>
    <property type="match status" value="2"/>
</dbReference>
<evidence type="ECO:0008006" key="6">
    <source>
        <dbReference type="Google" id="ProtNLM"/>
    </source>
</evidence>
<accession>A0A3M6U1K4</accession>
<evidence type="ECO:0000313" key="4">
    <source>
        <dbReference type="EMBL" id="RMX47563.1"/>
    </source>
</evidence>
<dbReference type="PROSITE" id="PS51406">
    <property type="entry name" value="FIBRINOGEN_C_2"/>
    <property type="match status" value="2"/>
</dbReference>
<dbReference type="InterPro" id="IPR014716">
    <property type="entry name" value="Fibrinogen_a/b/g_C_1"/>
</dbReference>
<protein>
    <recommendedName>
        <fullName evidence="6">EGF-like domain-containing protein</fullName>
    </recommendedName>
</protein>
<dbReference type="OrthoDB" id="6048481at2759"/>
<dbReference type="Pfam" id="PF00024">
    <property type="entry name" value="PAN_1"/>
    <property type="match status" value="1"/>
</dbReference>
<dbReference type="InterPro" id="IPR050373">
    <property type="entry name" value="Fibrinogen_C-term_domain"/>
</dbReference>
<gene>
    <name evidence="4" type="ORF">pdam_00018659</name>
</gene>
<dbReference type="SMART" id="SM00181">
    <property type="entry name" value="EGF"/>
    <property type="match status" value="2"/>
</dbReference>
<feature type="domain" description="Fibrinogen C-terminal" evidence="3">
    <location>
        <begin position="208"/>
        <end position="259"/>
    </location>
</feature>
<evidence type="ECO:0000259" key="2">
    <source>
        <dbReference type="PROSITE" id="PS50026"/>
    </source>
</evidence>
<feature type="disulfide bond" evidence="1">
    <location>
        <begin position="471"/>
        <end position="480"/>
    </location>
</feature>
<dbReference type="PANTHER" id="PTHR19143">
    <property type="entry name" value="FIBRINOGEN/TENASCIN/ANGIOPOEITIN"/>
    <property type="match status" value="1"/>
</dbReference>
<feature type="domain" description="EGF-like" evidence="2">
    <location>
        <begin position="445"/>
        <end position="481"/>
    </location>
</feature>
<name>A0A3M6U1K4_POCDA</name>
<dbReference type="InterPro" id="IPR000742">
    <property type="entry name" value="EGF"/>
</dbReference>
<dbReference type="EMBL" id="RCHS01002412">
    <property type="protein sequence ID" value="RMX47563.1"/>
    <property type="molecule type" value="Genomic_DNA"/>
</dbReference>
<comment type="caution">
    <text evidence="1">Lacks conserved residue(s) required for the propagation of feature annotation.</text>
</comment>
<dbReference type="InterPro" id="IPR003609">
    <property type="entry name" value="Pan_app"/>
</dbReference>
<dbReference type="Gene3D" id="3.90.215.10">
    <property type="entry name" value="Gamma Fibrinogen, chain A, domain 1"/>
    <property type="match status" value="2"/>
</dbReference>
<evidence type="ECO:0000256" key="1">
    <source>
        <dbReference type="PROSITE-ProRule" id="PRU00076"/>
    </source>
</evidence>
<dbReference type="Proteomes" id="UP000275408">
    <property type="component" value="Unassembled WGS sequence"/>
</dbReference>
<dbReference type="InterPro" id="IPR002181">
    <property type="entry name" value="Fibrinogen_a/b/g_C_dom"/>
</dbReference>
<dbReference type="InterPro" id="IPR036056">
    <property type="entry name" value="Fibrinogen-like_C"/>
</dbReference>
<organism evidence="4 5">
    <name type="scientific">Pocillopora damicornis</name>
    <name type="common">Cauliflower coral</name>
    <name type="synonym">Millepora damicornis</name>
    <dbReference type="NCBI Taxonomy" id="46731"/>
    <lineage>
        <taxon>Eukaryota</taxon>
        <taxon>Metazoa</taxon>
        <taxon>Cnidaria</taxon>
        <taxon>Anthozoa</taxon>
        <taxon>Hexacorallia</taxon>
        <taxon>Scleractinia</taxon>
        <taxon>Astrocoeniina</taxon>
        <taxon>Pocilloporidae</taxon>
        <taxon>Pocillopora</taxon>
    </lineage>
</organism>
<dbReference type="CDD" id="cd00054">
    <property type="entry name" value="EGF_CA"/>
    <property type="match status" value="2"/>
</dbReference>
<sequence length="685" mass="78354">MACNIRTTHAQFWQVMTYSVTGVEIANCLSILTFVHSIKQEWILMVLVMLFVFNLTPSTEAQKAITYQNFKFAIDDDVIHNQILEGHVSQSLTVPNAFQCHLKCKDDCLCVSMNYFLLSKENNCELNDANKDMEPAAMKWRQGGNYYELVRSYRVKGGDKYTPEKHHCINRYCRTNPCLNGGVCQEICDTHSTRFNCACPNTYSGQRCEKMKHPRSCKDIVKNGASTSGKYDISNSDNERFSVYCDLQSEPGFIWTLIQSLSLSKRNAFNYAGFGKNFEIDIEEGKGNWNEFRLSLSQMQYLANHSTHLRATCNFFTDGLQYTDYARAELAGHDIFGTWNTCQLYEYVNIRGNSCSNCTALTKQQEDVSWHIRSYNRIEFGCEFDGKPGGVPDEKNFGQFSKRYMNQDHRCSFSPTSTTEHWFRAKCDGGEKYAPEKHHCIERCCRTNPCLNGGVCQEICDAHSTRFNCTCPNTYSGQRCEKMKHPRSCKDVAKNGASTSGKYDIYNSDNERFTVYCDLQSEPGFVWTLIQSLSLSMRNAFNYAEFGKNFEIDIGEGKVNWNEFRLSLSQMQSLAIYSTHLRATCNFPTDGLHYTDYARAKLAGHDIFGTWNTCQTYEYVNIRGNSCSNCTALTKQQENVSWHIRSYRSTQFGCELDGKPGGVPDEKNFGKFHNLPIISQTKRYA</sequence>
<dbReference type="SUPFAM" id="SSF56496">
    <property type="entry name" value="Fibrinogen C-terminal domain-like"/>
    <property type="match status" value="2"/>
</dbReference>
<keyword evidence="5" id="KW-1185">Reference proteome</keyword>
<evidence type="ECO:0000313" key="5">
    <source>
        <dbReference type="Proteomes" id="UP000275408"/>
    </source>
</evidence>
<feature type="domain" description="EGF-like" evidence="2">
    <location>
        <begin position="169"/>
        <end position="209"/>
    </location>
</feature>
<dbReference type="PROSITE" id="PS50026">
    <property type="entry name" value="EGF_3"/>
    <property type="match status" value="2"/>
</dbReference>
<comment type="caution">
    <text evidence="4">The sequence shown here is derived from an EMBL/GenBank/DDBJ whole genome shotgun (WGS) entry which is preliminary data.</text>
</comment>
<feature type="domain" description="Fibrinogen C-terminal" evidence="3">
    <location>
        <begin position="480"/>
        <end position="531"/>
    </location>
</feature>
<dbReference type="Pfam" id="PF00147">
    <property type="entry name" value="Fibrinogen_C"/>
    <property type="match status" value="2"/>
</dbReference>
<dbReference type="PROSITE" id="PS00022">
    <property type="entry name" value="EGF_1"/>
    <property type="match status" value="2"/>
</dbReference>
<reference evidence="4 5" key="1">
    <citation type="journal article" date="2018" name="Sci. Rep.">
        <title>Comparative analysis of the Pocillopora damicornis genome highlights role of immune system in coral evolution.</title>
        <authorList>
            <person name="Cunning R."/>
            <person name="Bay R.A."/>
            <person name="Gillette P."/>
            <person name="Baker A.C."/>
            <person name="Traylor-Knowles N."/>
        </authorList>
    </citation>
    <scope>NUCLEOTIDE SEQUENCE [LARGE SCALE GENOMIC DNA]</scope>
    <source>
        <strain evidence="4">RSMAS</strain>
        <tissue evidence="4">Whole animal</tissue>
    </source>
</reference>